<dbReference type="InterPro" id="IPR023996">
    <property type="entry name" value="TonB-dep_OMP_SusC/RagA"/>
</dbReference>
<dbReference type="Gene3D" id="2.170.130.10">
    <property type="entry name" value="TonB-dependent receptor, plug domain"/>
    <property type="match status" value="1"/>
</dbReference>
<dbReference type="KEGG" id="emar:D1013_04525"/>
<evidence type="ECO:0000256" key="4">
    <source>
        <dbReference type="ARBA" id="ARBA00022692"/>
    </source>
</evidence>
<sequence length="1145" mass="127635">MKKPPKSGGNVPLWRINYELKMKFSLLFFLTISFLVQANSSYAQRTKISLDKENTTLREVLDAIESKTEFKFFYHTDAVNLARRVTIKTKKATIGEVLRKLFKGEETSYELDDRKILLRRNEKSADPERKVFVLPDEQEPVTGKVTDESGLPLAGANIVEKGTVNGTQTDFDGNFSIILNDPSAELTVSYIGFETQDVPVNGQKSLAVILQESAAGLEEVVVIGYGTQTKKDLTGSVSVIDGAAVESRSVTNVSNALQGAVAGVSVTRSGSAPGSGSNILIRGVTTLQGASAPLVLVDNVPVSNIDDVNPDQIESISILKDGAAASIYGSRAAAGVVIITTKRAKSGVFSLGYSGEYMVNTPTELRGTVSAIPYMRMDNEKSWNDNGNGENEFPLWPQDLIENYPALNAQNPDQYPDFDWRSLILRKSSSGYRHNITMSGGTEKLKTNINVGYEFQDALYNHRDWKRYTARVNNDIKISEKFGGNVDFALKITKDDQPVIDPTSRAIQSGPIYAPIWQDGRIAESKSGDNTYARLVDGGFSSSDSYLIYGMASVWYKPIEELKISVNLAPNFEFNKYKSFNRAIPYWAATDPEQLAAPGYISNHNEAQRRLTERRANTNTLTTQALVNYDKSFGNNNISGVIGYEEFSNKFERLSVQGNEFVSNDYPFLNQAPIDKVFNETGGSGTSFSENAYSSYFGRLEYNYDNTYYLQGTVRRDGSSRFGKDYRWGTFPSVSLGWVISNEGFMQSLDPAISFLKFRTSYGSLGNDRLGNYLYQSVLQFSDVLLANGSNVEAVRAAAQRFLAIEDVTWETTTSLNFGIDLNMFNSRLSLTADYFKKETTDMLLDLSIPSLSGYDDPTVNVGSMDSDGWEIALGWKDQIGDWRYSITTNFFDSQSIIGDVRGKRIFEYDDRLLSETGVEYQSWYGYQSDGLFQTQDEVDASPVTSDAVGPGDIKYKDISGPEGVPDGVINELDRTVLDGSLPRYQYGGTFNLNYKNFDLGLTFQGVGKQSFYLAQNYIRPFLETWLSPSFEYADSYWSVYNSASQNQSVKYPRLSENASSNNYRFSDYWLVDGSYLRIKNLTFGYTLPSDIFGDSGFSKLRIYISGNDIFTFDNLIDGIDPEQNLRFSGYLINKSFLLGVKANF</sequence>
<evidence type="ECO:0000256" key="1">
    <source>
        <dbReference type="ARBA" id="ARBA00004571"/>
    </source>
</evidence>
<evidence type="ECO:0000256" key="6">
    <source>
        <dbReference type="ARBA" id="ARBA00023237"/>
    </source>
</evidence>
<dbReference type="PROSITE" id="PS52016">
    <property type="entry name" value="TONB_DEPENDENT_REC_3"/>
    <property type="match status" value="1"/>
</dbReference>
<comment type="subcellular location">
    <subcellularLocation>
        <location evidence="1 7">Cell outer membrane</location>
        <topology evidence="1 7">Multi-pass membrane protein</topology>
    </subcellularLocation>
</comment>
<dbReference type="InterPro" id="IPR037066">
    <property type="entry name" value="Plug_dom_sf"/>
</dbReference>
<organism evidence="9 10">
    <name type="scientific">Euzebyella marina</name>
    <dbReference type="NCBI Taxonomy" id="1761453"/>
    <lineage>
        <taxon>Bacteria</taxon>
        <taxon>Pseudomonadati</taxon>
        <taxon>Bacteroidota</taxon>
        <taxon>Flavobacteriia</taxon>
        <taxon>Flavobacteriales</taxon>
        <taxon>Flavobacteriaceae</taxon>
        <taxon>Euzebyella</taxon>
    </lineage>
</organism>
<keyword evidence="2 7" id="KW-0813">Transport</keyword>
<evidence type="ECO:0000256" key="2">
    <source>
        <dbReference type="ARBA" id="ARBA00022448"/>
    </source>
</evidence>
<name>A0A3G2L3A0_9FLAO</name>
<evidence type="ECO:0000259" key="8">
    <source>
        <dbReference type="SMART" id="SM00965"/>
    </source>
</evidence>
<accession>A0A3G2L3A0</accession>
<keyword evidence="3 7" id="KW-1134">Transmembrane beta strand</keyword>
<dbReference type="NCBIfam" id="TIGR04056">
    <property type="entry name" value="OMP_RagA_SusC"/>
    <property type="match status" value="1"/>
</dbReference>
<protein>
    <submittedName>
        <fullName evidence="9">SusC/RagA family TonB-linked outer membrane protein</fullName>
    </submittedName>
</protein>
<evidence type="ECO:0000256" key="5">
    <source>
        <dbReference type="ARBA" id="ARBA00023136"/>
    </source>
</evidence>
<dbReference type="Gene3D" id="2.40.170.20">
    <property type="entry name" value="TonB-dependent receptor, beta-barrel domain"/>
    <property type="match status" value="1"/>
</dbReference>
<dbReference type="RefSeq" id="WP_121847750.1">
    <property type="nucleotide sequence ID" value="NZ_CP032050.1"/>
</dbReference>
<proteinExistence type="inferred from homology"/>
<dbReference type="AlphaFoldDB" id="A0A3G2L3A0"/>
<gene>
    <name evidence="9" type="ORF">D1013_04525</name>
</gene>
<dbReference type="SUPFAM" id="SSF49464">
    <property type="entry name" value="Carboxypeptidase regulatory domain-like"/>
    <property type="match status" value="1"/>
</dbReference>
<dbReference type="InterPro" id="IPR012910">
    <property type="entry name" value="Plug_dom"/>
</dbReference>
<dbReference type="Gene3D" id="2.60.40.1120">
    <property type="entry name" value="Carboxypeptidase-like, regulatory domain"/>
    <property type="match status" value="1"/>
</dbReference>
<evidence type="ECO:0000313" key="10">
    <source>
        <dbReference type="Proteomes" id="UP000276309"/>
    </source>
</evidence>
<dbReference type="SMART" id="SM00965">
    <property type="entry name" value="STN"/>
    <property type="match status" value="1"/>
</dbReference>
<dbReference type="InterPro" id="IPR039426">
    <property type="entry name" value="TonB-dep_rcpt-like"/>
</dbReference>
<evidence type="ECO:0000313" key="9">
    <source>
        <dbReference type="EMBL" id="AYN66698.1"/>
    </source>
</evidence>
<dbReference type="SUPFAM" id="SSF56935">
    <property type="entry name" value="Porins"/>
    <property type="match status" value="1"/>
</dbReference>
<keyword evidence="6 7" id="KW-0998">Cell outer membrane</keyword>
<evidence type="ECO:0000256" key="7">
    <source>
        <dbReference type="PROSITE-ProRule" id="PRU01360"/>
    </source>
</evidence>
<feature type="domain" description="Secretin/TonB short N-terminal" evidence="8">
    <location>
        <begin position="70"/>
        <end position="121"/>
    </location>
</feature>
<dbReference type="InterPro" id="IPR008969">
    <property type="entry name" value="CarboxyPept-like_regulatory"/>
</dbReference>
<keyword evidence="4 7" id="KW-0812">Transmembrane</keyword>
<dbReference type="Pfam" id="PF07715">
    <property type="entry name" value="Plug"/>
    <property type="match status" value="1"/>
</dbReference>
<comment type="similarity">
    <text evidence="7">Belongs to the TonB-dependent receptor family.</text>
</comment>
<dbReference type="OrthoDB" id="9768177at2"/>
<reference evidence="9 10" key="1">
    <citation type="submission" date="2018-08" db="EMBL/GenBank/DDBJ databases">
        <title>The reduced genetic potential of extracellular carbohydrate catabolism in Euzebyella marina RN62, a Flavobacteriia bacterium isolated from the hadal water.</title>
        <authorList>
            <person name="Xue C."/>
        </authorList>
    </citation>
    <scope>NUCLEOTIDE SEQUENCE [LARGE SCALE GENOMIC DNA]</scope>
    <source>
        <strain evidence="9 10">RN62</strain>
    </source>
</reference>
<dbReference type="GO" id="GO:0009279">
    <property type="term" value="C:cell outer membrane"/>
    <property type="evidence" value="ECO:0007669"/>
    <property type="project" value="UniProtKB-SubCell"/>
</dbReference>
<dbReference type="InterPro" id="IPR036942">
    <property type="entry name" value="Beta-barrel_TonB_sf"/>
</dbReference>
<keyword evidence="10" id="KW-1185">Reference proteome</keyword>
<keyword evidence="5 7" id="KW-0472">Membrane</keyword>
<evidence type="ECO:0000256" key="3">
    <source>
        <dbReference type="ARBA" id="ARBA00022452"/>
    </source>
</evidence>
<dbReference type="Proteomes" id="UP000276309">
    <property type="component" value="Chromosome"/>
</dbReference>
<dbReference type="InterPro" id="IPR011662">
    <property type="entry name" value="Secretin/TonB_short_N"/>
</dbReference>
<dbReference type="Pfam" id="PF13715">
    <property type="entry name" value="CarbopepD_reg_2"/>
    <property type="match status" value="1"/>
</dbReference>
<dbReference type="EMBL" id="CP032050">
    <property type="protein sequence ID" value="AYN66698.1"/>
    <property type="molecule type" value="Genomic_DNA"/>
</dbReference>
<dbReference type="InterPro" id="IPR023997">
    <property type="entry name" value="TonB-dep_OMP_SusC/RagA_CS"/>
</dbReference>
<dbReference type="NCBIfam" id="TIGR04057">
    <property type="entry name" value="SusC_RagA_signa"/>
    <property type="match status" value="1"/>
</dbReference>